<dbReference type="PANTHER" id="PTHR36303">
    <property type="entry name" value="2',3'-CYCLIC-NUCLEOTIDE 2'-PHOSPHODIESTERASE"/>
    <property type="match status" value="1"/>
</dbReference>
<feature type="active site" description="Proton donor" evidence="1">
    <location>
        <position position="59"/>
    </location>
</feature>
<dbReference type="NCBIfam" id="TIGR00282">
    <property type="entry name" value="TIGR00282 family metallophosphoesterase"/>
    <property type="match status" value="1"/>
</dbReference>
<dbReference type="PIRSF" id="PIRSF004789">
    <property type="entry name" value="DR1281"/>
    <property type="match status" value="1"/>
</dbReference>
<dbReference type="KEGG" id="npy:NPRO_06450"/>
<dbReference type="EMBL" id="AP021858">
    <property type="protein sequence ID" value="BBO23050.1"/>
    <property type="molecule type" value="Genomic_DNA"/>
</dbReference>
<dbReference type="Gene3D" id="3.60.21.10">
    <property type="match status" value="1"/>
</dbReference>
<sequence length="248" mass="26886">MGRPGRSAVQNLLPSLIEQYEPLFVLANGENSAGGVGITPPIANELFRYGIDGLTLGNHAFQKREIGEYLDSGKPIARPSNMPPLVPGTGHFQLERAGVTLAVINLCGRVFMEPYDDPFREVDRLLADLKTPHILIDFHGEATSEKIAFGWHVDGRASAVLGTHTHIPTADERILPEGTAYITDVGMSGPENGVIGMDREIVVKRFLTTLPAKFEVAAGPGVICGVVIDVQRETGRARSIRRVRIADD</sequence>
<dbReference type="GO" id="GO:0004113">
    <property type="term" value="F:2',3'-cyclic-nucleotide 3'-phosphodiesterase activity"/>
    <property type="evidence" value="ECO:0007669"/>
    <property type="project" value="TreeGrafter"/>
</dbReference>
<proteinExistence type="predicted"/>
<evidence type="ECO:0000313" key="2">
    <source>
        <dbReference type="EMBL" id="BBO23050.1"/>
    </source>
</evidence>
<dbReference type="AlphaFoldDB" id="A0A809R676"/>
<dbReference type="Proteomes" id="UP000662873">
    <property type="component" value="Chromosome"/>
</dbReference>
<evidence type="ECO:0000313" key="3">
    <source>
        <dbReference type="Proteomes" id="UP000662873"/>
    </source>
</evidence>
<organism evidence="2 3">
    <name type="scientific">Candidatus Nitrosymbiomonas proteolyticus</name>
    <dbReference type="NCBI Taxonomy" id="2608984"/>
    <lineage>
        <taxon>Bacteria</taxon>
        <taxon>Bacillati</taxon>
        <taxon>Armatimonadota</taxon>
        <taxon>Armatimonadota incertae sedis</taxon>
        <taxon>Candidatus Nitrosymbiomonas</taxon>
    </lineage>
</organism>
<name>A0A809R676_9BACT</name>
<accession>A0A809R676</accession>
<dbReference type="CDD" id="cd07382">
    <property type="entry name" value="MPP_DR1281"/>
    <property type="match status" value="1"/>
</dbReference>
<gene>
    <name evidence="2" type="ORF">NPRO_06450</name>
</gene>
<dbReference type="Pfam" id="PF13277">
    <property type="entry name" value="YmdB"/>
    <property type="match status" value="1"/>
</dbReference>
<dbReference type="PANTHER" id="PTHR36303:SF1">
    <property type="entry name" value="2',3'-CYCLIC-NUCLEOTIDE 2'-PHOSPHODIESTERASE"/>
    <property type="match status" value="1"/>
</dbReference>
<reference evidence="2" key="1">
    <citation type="journal article" name="DNA Res.">
        <title>The physiological potential of anammox bacteria as revealed by their core genome structure.</title>
        <authorList>
            <person name="Okubo T."/>
            <person name="Toyoda A."/>
            <person name="Fukuhara K."/>
            <person name="Uchiyama I."/>
            <person name="Harigaya Y."/>
            <person name="Kuroiwa M."/>
            <person name="Suzuki T."/>
            <person name="Murakami Y."/>
            <person name="Suwa Y."/>
            <person name="Takami H."/>
        </authorList>
    </citation>
    <scope>NUCLEOTIDE SEQUENCE</scope>
    <source>
        <strain evidence="2">317325-2</strain>
    </source>
</reference>
<dbReference type="SUPFAM" id="SSF56300">
    <property type="entry name" value="Metallo-dependent phosphatases"/>
    <property type="match status" value="1"/>
</dbReference>
<protein>
    <submittedName>
        <fullName evidence="2">Metallophosphoesterase</fullName>
    </submittedName>
</protein>
<evidence type="ECO:0000256" key="1">
    <source>
        <dbReference type="PIRSR" id="PIRSR004789-50"/>
    </source>
</evidence>
<dbReference type="InterPro" id="IPR029052">
    <property type="entry name" value="Metallo-depent_PP-like"/>
</dbReference>
<dbReference type="InterPro" id="IPR005235">
    <property type="entry name" value="YmdB-like"/>
</dbReference>